<dbReference type="GO" id="GO:0006351">
    <property type="term" value="P:DNA-templated transcription"/>
    <property type="evidence" value="ECO:0007669"/>
    <property type="project" value="InterPro"/>
</dbReference>
<comment type="subcellular location">
    <subcellularLocation>
        <location evidence="1">Nucleus</location>
    </subcellularLocation>
</comment>
<accession>A0A0C2Y5B0</accession>
<gene>
    <name evidence="9" type="ORF">M413DRAFT_449285</name>
</gene>
<dbReference type="CDD" id="cd00067">
    <property type="entry name" value="GAL4"/>
    <property type="match status" value="1"/>
</dbReference>
<evidence type="ECO:0000256" key="6">
    <source>
        <dbReference type="SAM" id="Coils"/>
    </source>
</evidence>
<protein>
    <recommendedName>
        <fullName evidence="8">Zn(2)-C6 fungal-type domain-containing protein</fullName>
    </recommendedName>
</protein>
<feature type="compositionally biased region" description="Polar residues" evidence="7">
    <location>
        <begin position="256"/>
        <end position="270"/>
    </location>
</feature>
<reference evidence="10" key="2">
    <citation type="submission" date="2015-01" db="EMBL/GenBank/DDBJ databases">
        <title>Evolutionary Origins and Diversification of the Mycorrhizal Mutualists.</title>
        <authorList>
            <consortium name="DOE Joint Genome Institute"/>
            <consortium name="Mycorrhizal Genomics Consortium"/>
            <person name="Kohler A."/>
            <person name="Kuo A."/>
            <person name="Nagy L.G."/>
            <person name="Floudas D."/>
            <person name="Copeland A."/>
            <person name="Barry K.W."/>
            <person name="Cichocki N."/>
            <person name="Veneault-Fourrey C."/>
            <person name="LaButti K."/>
            <person name="Lindquist E.A."/>
            <person name="Lipzen A."/>
            <person name="Lundell T."/>
            <person name="Morin E."/>
            <person name="Murat C."/>
            <person name="Riley R."/>
            <person name="Ohm R."/>
            <person name="Sun H."/>
            <person name="Tunlid A."/>
            <person name="Henrissat B."/>
            <person name="Grigoriev I.V."/>
            <person name="Hibbett D.S."/>
            <person name="Martin F."/>
        </authorList>
    </citation>
    <scope>NUCLEOTIDE SEQUENCE [LARGE SCALE GENOMIC DNA]</scope>
    <source>
        <strain evidence="10">h7</strain>
    </source>
</reference>
<dbReference type="HOGENOM" id="CLU_022337_1_1_1"/>
<keyword evidence="2" id="KW-0479">Metal-binding</keyword>
<sequence length="588" mass="64770">MSSRNQQERMGTAGYLPRGGACVSCRRRKMKCDAARPVCTQCERGGRSEDCEYLVGQERSTVQILEDNISRLEARIQELQNPDVAQTMPVNLHQPYVANGSGQAKAAPTSSHARAVQDPPRHVAEALLSGFLPYASEMGLFLNIPCFHASILQAHPIGHQSRPAPALIYATYLWAIRLSRDPSVKAYESAYLHRATQDAATILSGSHPNKILHSIQAEVLLATYFFANGRFFEGKYHLSNAVSTVFSARMHKIRSSEPSQQQVASQSSRMPSPRDPVEEGERIIGLWTVLTLDKTWAVALESPPNFEHSMHALATKVDTPWPLEMEDFEHARLPQQVRTAATIHNFLGGVPTPDLGVSSRAIETKAAILWERVNIFARNCGASSFFVPFAWPSNPSNCCLQSHLADNTLQQDLSPFLQEFTNLSALLDAVIGRLPSLDPQAIVRIQNAEQARRFSVAYTILNAAAIRLHAPFALSGRSETSKNKRITAARTVLLMIVAVRSRGDGYLNPIVGTAWIEASQVLFEEVNSIRAIRSSGNWNGGASHHSPPDERPILGLIRQAVGAMTDYSVNIPLTSFQVGRIQETLRAM</sequence>
<keyword evidence="5" id="KW-0539">Nucleus</keyword>
<dbReference type="STRING" id="686832.A0A0C2Y5B0"/>
<dbReference type="GO" id="GO:0008270">
    <property type="term" value="F:zinc ion binding"/>
    <property type="evidence" value="ECO:0007669"/>
    <property type="project" value="InterPro"/>
</dbReference>
<dbReference type="GO" id="GO:0000981">
    <property type="term" value="F:DNA-binding transcription factor activity, RNA polymerase II-specific"/>
    <property type="evidence" value="ECO:0007669"/>
    <property type="project" value="InterPro"/>
</dbReference>
<dbReference type="InterPro" id="IPR036864">
    <property type="entry name" value="Zn2-C6_fun-type_DNA-bd_sf"/>
</dbReference>
<dbReference type="AlphaFoldDB" id="A0A0C2Y5B0"/>
<dbReference type="SUPFAM" id="SSF57701">
    <property type="entry name" value="Zn2/Cys6 DNA-binding domain"/>
    <property type="match status" value="1"/>
</dbReference>
<evidence type="ECO:0000313" key="9">
    <source>
        <dbReference type="EMBL" id="KIM36232.1"/>
    </source>
</evidence>
<evidence type="ECO:0000256" key="5">
    <source>
        <dbReference type="ARBA" id="ARBA00023242"/>
    </source>
</evidence>
<dbReference type="PANTHER" id="PTHR47338">
    <property type="entry name" value="ZN(II)2CYS6 TRANSCRIPTION FACTOR (EUROFUNG)-RELATED"/>
    <property type="match status" value="1"/>
</dbReference>
<organism evidence="9 10">
    <name type="scientific">Hebeloma cylindrosporum</name>
    <dbReference type="NCBI Taxonomy" id="76867"/>
    <lineage>
        <taxon>Eukaryota</taxon>
        <taxon>Fungi</taxon>
        <taxon>Dikarya</taxon>
        <taxon>Basidiomycota</taxon>
        <taxon>Agaricomycotina</taxon>
        <taxon>Agaricomycetes</taxon>
        <taxon>Agaricomycetidae</taxon>
        <taxon>Agaricales</taxon>
        <taxon>Agaricineae</taxon>
        <taxon>Hymenogastraceae</taxon>
        <taxon>Hebeloma</taxon>
    </lineage>
</organism>
<dbReference type="PROSITE" id="PS00463">
    <property type="entry name" value="ZN2_CY6_FUNGAL_1"/>
    <property type="match status" value="1"/>
</dbReference>
<dbReference type="EMBL" id="KN831807">
    <property type="protein sequence ID" value="KIM36232.1"/>
    <property type="molecule type" value="Genomic_DNA"/>
</dbReference>
<dbReference type="Proteomes" id="UP000053424">
    <property type="component" value="Unassembled WGS sequence"/>
</dbReference>
<feature type="region of interest" description="Disordered" evidence="7">
    <location>
        <begin position="255"/>
        <end position="278"/>
    </location>
</feature>
<dbReference type="Pfam" id="PF04082">
    <property type="entry name" value="Fungal_trans"/>
    <property type="match status" value="1"/>
</dbReference>
<evidence type="ECO:0000256" key="1">
    <source>
        <dbReference type="ARBA" id="ARBA00004123"/>
    </source>
</evidence>
<dbReference type="InterPro" id="IPR001138">
    <property type="entry name" value="Zn2Cys6_DnaBD"/>
</dbReference>
<dbReference type="CDD" id="cd12148">
    <property type="entry name" value="fungal_TF_MHR"/>
    <property type="match status" value="1"/>
</dbReference>
<evidence type="ECO:0000256" key="4">
    <source>
        <dbReference type="ARBA" id="ARBA00023163"/>
    </source>
</evidence>
<dbReference type="PROSITE" id="PS50048">
    <property type="entry name" value="ZN2_CY6_FUNGAL_2"/>
    <property type="match status" value="1"/>
</dbReference>
<keyword evidence="4" id="KW-0804">Transcription</keyword>
<dbReference type="SMART" id="SM00066">
    <property type="entry name" value="GAL4"/>
    <property type="match status" value="1"/>
</dbReference>
<evidence type="ECO:0000256" key="3">
    <source>
        <dbReference type="ARBA" id="ARBA00023015"/>
    </source>
</evidence>
<feature type="domain" description="Zn(2)-C6 fungal-type" evidence="8">
    <location>
        <begin position="21"/>
        <end position="53"/>
    </location>
</feature>
<dbReference type="GO" id="GO:0005634">
    <property type="term" value="C:nucleus"/>
    <property type="evidence" value="ECO:0007669"/>
    <property type="project" value="UniProtKB-SubCell"/>
</dbReference>
<dbReference type="InterPro" id="IPR050815">
    <property type="entry name" value="TF_fung"/>
</dbReference>
<reference evidence="9 10" key="1">
    <citation type="submission" date="2014-04" db="EMBL/GenBank/DDBJ databases">
        <authorList>
            <consortium name="DOE Joint Genome Institute"/>
            <person name="Kuo A."/>
            <person name="Gay G."/>
            <person name="Dore J."/>
            <person name="Kohler A."/>
            <person name="Nagy L.G."/>
            <person name="Floudas D."/>
            <person name="Copeland A."/>
            <person name="Barry K.W."/>
            <person name="Cichocki N."/>
            <person name="Veneault-Fourrey C."/>
            <person name="LaButti K."/>
            <person name="Lindquist E.A."/>
            <person name="Lipzen A."/>
            <person name="Lundell T."/>
            <person name="Morin E."/>
            <person name="Murat C."/>
            <person name="Sun H."/>
            <person name="Tunlid A."/>
            <person name="Henrissat B."/>
            <person name="Grigoriev I.V."/>
            <person name="Hibbett D.S."/>
            <person name="Martin F."/>
            <person name="Nordberg H.P."/>
            <person name="Cantor M.N."/>
            <person name="Hua S.X."/>
        </authorList>
    </citation>
    <scope>NUCLEOTIDE SEQUENCE [LARGE SCALE GENOMIC DNA]</scope>
    <source>
        <strain evidence="10">h7</strain>
    </source>
</reference>
<keyword evidence="6" id="KW-0175">Coiled coil</keyword>
<proteinExistence type="predicted"/>
<keyword evidence="3" id="KW-0805">Transcription regulation</keyword>
<feature type="coiled-coil region" evidence="6">
    <location>
        <begin position="55"/>
        <end position="82"/>
    </location>
</feature>
<keyword evidence="10" id="KW-1185">Reference proteome</keyword>
<dbReference type="OrthoDB" id="2309723at2759"/>
<dbReference type="Gene3D" id="4.10.240.10">
    <property type="entry name" value="Zn(2)-C6 fungal-type DNA-binding domain"/>
    <property type="match status" value="1"/>
</dbReference>
<evidence type="ECO:0000259" key="8">
    <source>
        <dbReference type="PROSITE" id="PS50048"/>
    </source>
</evidence>
<evidence type="ECO:0000256" key="2">
    <source>
        <dbReference type="ARBA" id="ARBA00022723"/>
    </source>
</evidence>
<name>A0A0C2Y5B0_HEBCY</name>
<dbReference type="GO" id="GO:0003677">
    <property type="term" value="F:DNA binding"/>
    <property type="evidence" value="ECO:0007669"/>
    <property type="project" value="InterPro"/>
</dbReference>
<dbReference type="PANTHER" id="PTHR47338:SF29">
    <property type="entry name" value="ZN(2)-C6 FUNGAL-TYPE DOMAIN-CONTAINING PROTEIN"/>
    <property type="match status" value="1"/>
</dbReference>
<evidence type="ECO:0000313" key="10">
    <source>
        <dbReference type="Proteomes" id="UP000053424"/>
    </source>
</evidence>
<dbReference type="InterPro" id="IPR007219">
    <property type="entry name" value="XnlR_reg_dom"/>
</dbReference>
<dbReference type="Pfam" id="PF00172">
    <property type="entry name" value="Zn_clus"/>
    <property type="match status" value="1"/>
</dbReference>
<evidence type="ECO:0000256" key="7">
    <source>
        <dbReference type="SAM" id="MobiDB-lite"/>
    </source>
</evidence>